<sequence>MILPPSILAVSLGPTTVLLPQDRRQFQQALLLRHGPHGPSSPLSRPEDCRRALRKIQLGTASQYTLPKRDRSNDVLHLNHAANHIIGQRCLQWPKGGKHDKTTRVCGSKPSKVSHAREVCEEVSLQIARRKYVSHKAATQTVPRTTVP</sequence>
<reference evidence="1" key="1">
    <citation type="journal article" date="2020" name="Stud. Mycol.">
        <title>101 Dothideomycetes genomes: a test case for predicting lifestyles and emergence of pathogens.</title>
        <authorList>
            <person name="Haridas S."/>
            <person name="Albert R."/>
            <person name="Binder M."/>
            <person name="Bloem J."/>
            <person name="Labutti K."/>
            <person name="Salamov A."/>
            <person name="Andreopoulos B."/>
            <person name="Baker S."/>
            <person name="Barry K."/>
            <person name="Bills G."/>
            <person name="Bluhm B."/>
            <person name="Cannon C."/>
            <person name="Castanera R."/>
            <person name="Culley D."/>
            <person name="Daum C."/>
            <person name="Ezra D."/>
            <person name="Gonzalez J."/>
            <person name="Henrissat B."/>
            <person name="Kuo A."/>
            <person name="Liang C."/>
            <person name="Lipzen A."/>
            <person name="Lutzoni F."/>
            <person name="Magnuson J."/>
            <person name="Mondo S."/>
            <person name="Nolan M."/>
            <person name="Ohm R."/>
            <person name="Pangilinan J."/>
            <person name="Park H.-J."/>
            <person name="Ramirez L."/>
            <person name="Alfaro M."/>
            <person name="Sun H."/>
            <person name="Tritt A."/>
            <person name="Yoshinaga Y."/>
            <person name="Zwiers L.-H."/>
            <person name="Turgeon B."/>
            <person name="Goodwin S."/>
            <person name="Spatafora J."/>
            <person name="Crous P."/>
            <person name="Grigoriev I."/>
        </authorList>
    </citation>
    <scope>NUCLEOTIDE SEQUENCE</scope>
    <source>
        <strain evidence="1">CBS 116005</strain>
    </source>
</reference>
<dbReference type="Proteomes" id="UP000799436">
    <property type="component" value="Unassembled WGS sequence"/>
</dbReference>
<proteinExistence type="predicted"/>
<keyword evidence="2" id="KW-1185">Reference proteome</keyword>
<organism evidence="1 2">
    <name type="scientific">Teratosphaeria nubilosa</name>
    <dbReference type="NCBI Taxonomy" id="161662"/>
    <lineage>
        <taxon>Eukaryota</taxon>
        <taxon>Fungi</taxon>
        <taxon>Dikarya</taxon>
        <taxon>Ascomycota</taxon>
        <taxon>Pezizomycotina</taxon>
        <taxon>Dothideomycetes</taxon>
        <taxon>Dothideomycetidae</taxon>
        <taxon>Mycosphaerellales</taxon>
        <taxon>Teratosphaeriaceae</taxon>
        <taxon>Teratosphaeria</taxon>
    </lineage>
</organism>
<dbReference type="EMBL" id="ML995950">
    <property type="protein sequence ID" value="KAF2763951.1"/>
    <property type="molecule type" value="Genomic_DNA"/>
</dbReference>
<protein>
    <submittedName>
        <fullName evidence="1">Uncharacterized protein</fullName>
    </submittedName>
</protein>
<gene>
    <name evidence="1" type="ORF">EJ03DRAFT_48202</name>
</gene>
<accession>A0A6G1KTJ1</accession>
<name>A0A6G1KTJ1_9PEZI</name>
<dbReference type="AlphaFoldDB" id="A0A6G1KTJ1"/>
<evidence type="ECO:0000313" key="2">
    <source>
        <dbReference type="Proteomes" id="UP000799436"/>
    </source>
</evidence>
<evidence type="ECO:0000313" key="1">
    <source>
        <dbReference type="EMBL" id="KAF2763951.1"/>
    </source>
</evidence>